<feature type="transmembrane region" description="Helical" evidence="8">
    <location>
        <begin position="522"/>
        <end position="541"/>
    </location>
</feature>
<dbReference type="PANTHER" id="PTHR42810:SF2">
    <property type="entry name" value="PURINE PERMEASE C1399.01C-RELATED"/>
    <property type="match status" value="1"/>
</dbReference>
<feature type="transmembrane region" description="Helical" evidence="8">
    <location>
        <begin position="292"/>
        <end position="315"/>
    </location>
</feature>
<keyword evidence="10" id="KW-1185">Reference proteome</keyword>
<evidence type="ECO:0000313" key="9">
    <source>
        <dbReference type="EMBL" id="KAJ9628186.1"/>
    </source>
</evidence>
<evidence type="ECO:0008006" key="11">
    <source>
        <dbReference type="Google" id="ProtNLM"/>
    </source>
</evidence>
<feature type="transmembrane region" description="Helical" evidence="8">
    <location>
        <begin position="463"/>
        <end position="485"/>
    </location>
</feature>
<feature type="transmembrane region" description="Helical" evidence="8">
    <location>
        <begin position="72"/>
        <end position="97"/>
    </location>
</feature>
<dbReference type="GO" id="GO:0000324">
    <property type="term" value="C:fungal-type vacuole"/>
    <property type="evidence" value="ECO:0007669"/>
    <property type="project" value="TreeGrafter"/>
</dbReference>
<feature type="transmembrane region" description="Helical" evidence="8">
    <location>
        <begin position="109"/>
        <end position="127"/>
    </location>
</feature>
<evidence type="ECO:0000256" key="5">
    <source>
        <dbReference type="ARBA" id="ARBA00022989"/>
    </source>
</evidence>
<comment type="similarity">
    <text evidence="2">Belongs to the nucleobase:cation symporter-2 (NCS2) (TC 2.A.40) family.</text>
</comment>
<sequence>MEPDHIGPDTTPKRPFMDRAKDIPRRIVRSVTTRDGLIGDYDYAFLFTPNLPFMKKSKQTAPFFGLNDKMPILLALLLGFQHALSMLAGLITPPIILSGTGGANLPTETAQYLVSTSLIVCGILSSVQITRFHIYRSSYFIGTGIISVVGTSFATIPVALGGLAQMYESGYCPSDSDGNRLACPRGYGAILGTACICALLEICLSFAPAKVLKKAFPPLVTGPTVVLIGINLIGSGFENWYACLNSLFEPVTLMTTRAGGTGSCRSRPEEGLFQNCPNNNAPHALPWGSAEFIGLGFSVFVTIILCERFGSPIMYVGFSSRREEPKAHPNCHRRSCAVVVGLLVGCIIAAATNYFDDSGIKSAKAASFIWVDTFPLSLYGPMVLPFLAVFLVLMMEAIGDITASCDVSRLEVEGPIFDSRIQGGVLADGLNGMFACLCTITPMSTFAQNNGVIALTRCANRKAGYCCCFWLILMGIFSKFAAALVAIPSSVLGGMTTFLFSAVAISGVRIISTVRFTRRNRFVLTAAMSVGFGATLVPDWFNYVFTYEGDNSALRGFMNAIELVCETGFAVTAFLSLFLNLFIPEEVDDDAVNTTANQVDEVDDDKEWQRIQRPSHAKSQREGEDHKLASTDVESNAGVQQGGADKVQIIKDEQASSGTSTIR</sequence>
<feature type="transmembrane region" description="Helical" evidence="8">
    <location>
        <begin position="219"/>
        <end position="237"/>
    </location>
</feature>
<keyword evidence="3" id="KW-0813">Transport</keyword>
<evidence type="ECO:0000256" key="2">
    <source>
        <dbReference type="ARBA" id="ARBA00008821"/>
    </source>
</evidence>
<accession>A0AA38XY33</accession>
<dbReference type="GO" id="GO:0005886">
    <property type="term" value="C:plasma membrane"/>
    <property type="evidence" value="ECO:0007669"/>
    <property type="project" value="TreeGrafter"/>
</dbReference>
<feature type="region of interest" description="Disordered" evidence="7">
    <location>
        <begin position="596"/>
        <end position="663"/>
    </location>
</feature>
<organism evidence="9 10">
    <name type="scientific">Knufia peltigerae</name>
    <dbReference type="NCBI Taxonomy" id="1002370"/>
    <lineage>
        <taxon>Eukaryota</taxon>
        <taxon>Fungi</taxon>
        <taxon>Dikarya</taxon>
        <taxon>Ascomycota</taxon>
        <taxon>Pezizomycotina</taxon>
        <taxon>Eurotiomycetes</taxon>
        <taxon>Chaetothyriomycetidae</taxon>
        <taxon>Chaetothyriales</taxon>
        <taxon>Trichomeriaceae</taxon>
        <taxon>Knufia</taxon>
    </lineage>
</organism>
<feature type="transmembrane region" description="Helical" evidence="8">
    <location>
        <begin position="491"/>
        <end position="510"/>
    </location>
</feature>
<dbReference type="InterPro" id="IPR006043">
    <property type="entry name" value="NCS2"/>
</dbReference>
<evidence type="ECO:0000313" key="10">
    <source>
        <dbReference type="Proteomes" id="UP001172681"/>
    </source>
</evidence>
<evidence type="ECO:0000256" key="3">
    <source>
        <dbReference type="ARBA" id="ARBA00022448"/>
    </source>
</evidence>
<protein>
    <recommendedName>
        <fullName evidence="11">Purine permease</fullName>
    </recommendedName>
</protein>
<dbReference type="EMBL" id="JAPDRN010000074">
    <property type="protein sequence ID" value="KAJ9628186.1"/>
    <property type="molecule type" value="Genomic_DNA"/>
</dbReference>
<proteinExistence type="inferred from homology"/>
<dbReference type="Proteomes" id="UP001172681">
    <property type="component" value="Unassembled WGS sequence"/>
</dbReference>
<feature type="transmembrane region" description="Helical" evidence="8">
    <location>
        <begin position="561"/>
        <end position="583"/>
    </location>
</feature>
<evidence type="ECO:0000256" key="7">
    <source>
        <dbReference type="SAM" id="MobiDB-lite"/>
    </source>
</evidence>
<evidence type="ECO:0000256" key="8">
    <source>
        <dbReference type="SAM" id="Phobius"/>
    </source>
</evidence>
<name>A0AA38XY33_9EURO</name>
<dbReference type="GO" id="GO:0042907">
    <property type="term" value="F:xanthine transmembrane transporter activity"/>
    <property type="evidence" value="ECO:0007669"/>
    <property type="project" value="TreeGrafter"/>
</dbReference>
<feature type="transmembrane region" description="Helical" evidence="8">
    <location>
        <begin position="336"/>
        <end position="355"/>
    </location>
</feature>
<dbReference type="PROSITE" id="PS01116">
    <property type="entry name" value="XANTH_URACIL_PERMASE"/>
    <property type="match status" value="1"/>
</dbReference>
<dbReference type="Pfam" id="PF00860">
    <property type="entry name" value="Xan_ur_permease"/>
    <property type="match status" value="2"/>
</dbReference>
<evidence type="ECO:0000256" key="4">
    <source>
        <dbReference type="ARBA" id="ARBA00022692"/>
    </source>
</evidence>
<dbReference type="PANTHER" id="PTHR42810">
    <property type="entry name" value="PURINE PERMEASE C1399.01C-RELATED"/>
    <property type="match status" value="1"/>
</dbReference>
<dbReference type="InterPro" id="IPR006042">
    <property type="entry name" value="Xan_ur_permease"/>
</dbReference>
<evidence type="ECO:0000256" key="1">
    <source>
        <dbReference type="ARBA" id="ARBA00004141"/>
    </source>
</evidence>
<feature type="transmembrane region" description="Helical" evidence="8">
    <location>
        <begin position="187"/>
        <end position="207"/>
    </location>
</feature>
<feature type="compositionally biased region" description="Basic and acidic residues" evidence="7">
    <location>
        <begin position="619"/>
        <end position="629"/>
    </location>
</feature>
<gene>
    <name evidence="9" type="ORF">H2204_009446</name>
</gene>
<comment type="subcellular location">
    <subcellularLocation>
        <location evidence="1">Membrane</location>
        <topology evidence="1">Multi-pass membrane protein</topology>
    </subcellularLocation>
</comment>
<dbReference type="AlphaFoldDB" id="A0AA38XY33"/>
<reference evidence="9" key="1">
    <citation type="submission" date="2022-10" db="EMBL/GenBank/DDBJ databases">
        <title>Culturing micro-colonial fungi from biological soil crusts in the Mojave desert and describing Neophaeococcomyces mojavensis, and introducing the new genera and species Taxawa tesnikishii.</title>
        <authorList>
            <person name="Kurbessoian T."/>
            <person name="Stajich J.E."/>
        </authorList>
    </citation>
    <scope>NUCLEOTIDE SEQUENCE</scope>
    <source>
        <strain evidence="9">TK_35</strain>
    </source>
</reference>
<feature type="transmembrane region" description="Helical" evidence="8">
    <location>
        <begin position="139"/>
        <end position="167"/>
    </location>
</feature>
<keyword evidence="6 8" id="KW-0472">Membrane</keyword>
<keyword evidence="4 8" id="KW-0812">Transmembrane</keyword>
<feature type="transmembrane region" description="Helical" evidence="8">
    <location>
        <begin position="375"/>
        <end position="394"/>
    </location>
</feature>
<keyword evidence="5 8" id="KW-1133">Transmembrane helix</keyword>
<evidence type="ECO:0000256" key="6">
    <source>
        <dbReference type="ARBA" id="ARBA00023136"/>
    </source>
</evidence>
<comment type="caution">
    <text evidence="9">The sequence shown here is derived from an EMBL/GenBank/DDBJ whole genome shotgun (WGS) entry which is preliminary data.</text>
</comment>